<dbReference type="InterPro" id="IPR018766">
    <property type="entry name" value="Zinicin_2"/>
</dbReference>
<evidence type="ECO:0000256" key="1">
    <source>
        <dbReference type="SAM" id="MobiDB-lite"/>
    </source>
</evidence>
<dbReference type="SUPFAM" id="SSF55486">
    <property type="entry name" value="Metalloproteases ('zincins'), catalytic domain"/>
    <property type="match status" value="1"/>
</dbReference>
<dbReference type="Gene3D" id="1.20.150.30">
    <property type="entry name" value="Zincin-like metallopeptidase, N-terminal domain"/>
    <property type="match status" value="1"/>
</dbReference>
<proteinExistence type="predicted"/>
<protein>
    <submittedName>
        <fullName evidence="2">Unannotated protein</fullName>
    </submittedName>
</protein>
<feature type="compositionally biased region" description="Acidic residues" evidence="1">
    <location>
        <begin position="390"/>
        <end position="419"/>
    </location>
</feature>
<dbReference type="InterPro" id="IPR042271">
    <property type="entry name" value="Zinicin_2_N"/>
</dbReference>
<name>A0A6J7DHX5_9ZZZZ</name>
<dbReference type="AlphaFoldDB" id="A0A6J7DHX5"/>
<gene>
    <name evidence="2" type="ORF">UFOPK3401_00756</name>
</gene>
<evidence type="ECO:0000313" key="2">
    <source>
        <dbReference type="EMBL" id="CAB4870116.1"/>
    </source>
</evidence>
<dbReference type="PANTHER" id="PTHR39420:SF2">
    <property type="entry name" value="HYDROLASE"/>
    <property type="match status" value="1"/>
</dbReference>
<dbReference type="PANTHER" id="PTHR39420">
    <property type="match status" value="1"/>
</dbReference>
<organism evidence="2">
    <name type="scientific">freshwater metagenome</name>
    <dbReference type="NCBI Taxonomy" id="449393"/>
    <lineage>
        <taxon>unclassified sequences</taxon>
        <taxon>metagenomes</taxon>
        <taxon>ecological metagenomes</taxon>
    </lineage>
</organism>
<accession>A0A6J7DHX5</accession>
<dbReference type="EMBL" id="CAFBLM010000028">
    <property type="protein sequence ID" value="CAB4870116.1"/>
    <property type="molecule type" value="Genomic_DNA"/>
</dbReference>
<dbReference type="Pfam" id="PF10103">
    <property type="entry name" value="Zincin_2"/>
    <property type="match status" value="1"/>
</dbReference>
<reference evidence="2" key="1">
    <citation type="submission" date="2020-05" db="EMBL/GenBank/DDBJ databases">
        <authorList>
            <person name="Chiriac C."/>
            <person name="Salcher M."/>
            <person name="Ghai R."/>
            <person name="Kavagutti S V."/>
        </authorList>
    </citation>
    <scope>NUCLEOTIDE SEQUENCE</scope>
</reference>
<feature type="region of interest" description="Disordered" evidence="1">
    <location>
        <begin position="385"/>
        <end position="419"/>
    </location>
</feature>
<dbReference type="NCBIfam" id="TIGR03624">
    <property type="entry name" value="putative hydrolase"/>
    <property type="match status" value="1"/>
</dbReference>
<sequence>MTNDPFDESADNPFEALFSQLAGGDGLPNFGAMLQELGAMLQSSQNSAVPWNMVEQSVETFLGSRQEDPITSEDRARFLDAGLLADAWLDQATTFPAQSELELWTRREWITRTTQSWKLVVEPLAGRVAKAYLPLQEQLPEEMAAFGAGGFGQIFERMGAIMFAGQVGQGLSLLSTSVLTTADVALPLTSHSECGLLLSNIKEFSEGLGLPDSDIGLYLSLRAKAHQRLVAHAPWLASRFIAAIDDYARGLAVDLSAMQEQIQGLNPNDIESLTQAIESGVFQPPETAEQKAALARIETLIALVDGWVDEVVTQAASAMPTAAALRETLQRRRASGGPAEQTFAALVGLELRPRRLREAAQLWERIRENQGMDARDGLWAHPDLLPTSQDLDDPDSFLSSEDLDLSELDDLQPFTDEQD</sequence>